<dbReference type="OrthoDB" id="10026961at2759"/>
<comment type="caution">
    <text evidence="2">The sequence shown here is derived from an EMBL/GenBank/DDBJ whole genome shotgun (WGS) entry which is preliminary data.</text>
</comment>
<dbReference type="EMBL" id="CAJNOI010003919">
    <property type="protein sequence ID" value="CAF1532884.1"/>
    <property type="molecule type" value="Genomic_DNA"/>
</dbReference>
<dbReference type="Proteomes" id="UP000663832">
    <property type="component" value="Unassembled WGS sequence"/>
</dbReference>
<gene>
    <name evidence="1" type="ORF">BJG266_LOCUS45035</name>
    <name evidence="2" type="ORF">QVE165_LOCUS62007</name>
</gene>
<protein>
    <submittedName>
        <fullName evidence="2">Uncharacterized protein</fullName>
    </submittedName>
</protein>
<sequence>MMNFNDNDNNNNRLINHSQSPIIQNCQGWYPCPSSQDESIQVLQYKQKKKSRGNRKLQRYRRKLRKQGMDTDTIIRITDVRVDIDSERSNEIMTQSIETTNSVVIETICDEIAMVEKNEKHVNINKHQLVSPKQPNLKRLIHTNKVNSLTFVQPLKKTSTSNSSPVDYTNIPDQIFFQMLSTAFNDVDKLGYFLNEKEKIEFIREYTSLIDRLSYVKLQEQQWNYYYHIGMTQNIWSSRISKPLSKKNSICNTYGKSKTILERYRKNFSKELSQAQYRIELFEKQILFKSAQHIDCSSEIKILSLILNTFVYDKQQNLREEFEYKRQMLILDAVDHRLMRAFYNLEPNSSQIISARLIWRATAKRVLMNEQIAILEHHLISKQPLSASTLIDHTINRIEPSLTKSINVMVQDDTSANILSSQSQKVNQLKHDIINQSIITAHQMPENSTHIILDKTHRLLTNKHDDQHSYEIQITVINAIENRRLHMIKRGNYMLEEKLATYLKKS</sequence>
<dbReference type="EMBL" id="CAJNOM010004285">
    <property type="protein sequence ID" value="CAF1654343.1"/>
    <property type="molecule type" value="Genomic_DNA"/>
</dbReference>
<dbReference type="Proteomes" id="UP000663877">
    <property type="component" value="Unassembled WGS sequence"/>
</dbReference>
<accession>A0A816F333</accession>
<keyword evidence="3" id="KW-1185">Reference proteome</keyword>
<evidence type="ECO:0000313" key="1">
    <source>
        <dbReference type="EMBL" id="CAF1532884.1"/>
    </source>
</evidence>
<proteinExistence type="predicted"/>
<reference evidence="2" key="1">
    <citation type="submission" date="2021-02" db="EMBL/GenBank/DDBJ databases">
        <authorList>
            <person name="Nowell W R."/>
        </authorList>
    </citation>
    <scope>NUCLEOTIDE SEQUENCE</scope>
</reference>
<name>A0A816F333_9BILA</name>
<evidence type="ECO:0000313" key="3">
    <source>
        <dbReference type="Proteomes" id="UP000663832"/>
    </source>
</evidence>
<dbReference type="AlphaFoldDB" id="A0A816F333"/>
<evidence type="ECO:0000313" key="2">
    <source>
        <dbReference type="EMBL" id="CAF1654343.1"/>
    </source>
</evidence>
<organism evidence="2 3">
    <name type="scientific">Adineta steineri</name>
    <dbReference type="NCBI Taxonomy" id="433720"/>
    <lineage>
        <taxon>Eukaryota</taxon>
        <taxon>Metazoa</taxon>
        <taxon>Spiralia</taxon>
        <taxon>Gnathifera</taxon>
        <taxon>Rotifera</taxon>
        <taxon>Eurotatoria</taxon>
        <taxon>Bdelloidea</taxon>
        <taxon>Adinetida</taxon>
        <taxon>Adinetidae</taxon>
        <taxon>Adineta</taxon>
    </lineage>
</organism>